<comment type="caution">
    <text evidence="11">The sequence shown here is derived from an EMBL/GenBank/DDBJ whole genome shotgun (WGS) entry which is preliminary data.</text>
</comment>
<evidence type="ECO:0000256" key="6">
    <source>
        <dbReference type="ARBA" id="ARBA00022723"/>
    </source>
</evidence>
<dbReference type="GO" id="GO:0032790">
    <property type="term" value="P:ribosome disassembly"/>
    <property type="evidence" value="ECO:0007669"/>
    <property type="project" value="TreeGrafter"/>
</dbReference>
<dbReference type="GO" id="GO:0046872">
    <property type="term" value="F:metal ion binding"/>
    <property type="evidence" value="ECO:0007669"/>
    <property type="project" value="UniProtKB-UniRule"/>
</dbReference>
<dbReference type="InterPro" id="IPR038069">
    <property type="entry name" value="Pelota/DOM34_N"/>
</dbReference>
<dbReference type="EMBL" id="NBVN01000004">
    <property type="protein sequence ID" value="PUA32545.1"/>
    <property type="molecule type" value="Genomic_DNA"/>
</dbReference>
<dbReference type="PANTHER" id="PTHR10853:SF0">
    <property type="entry name" value="PROTEIN PELOTA HOMOLOG"/>
    <property type="match status" value="1"/>
</dbReference>
<comment type="subunit">
    <text evidence="9">Monomer.</text>
</comment>
<dbReference type="Proteomes" id="UP000244093">
    <property type="component" value="Unassembled WGS sequence"/>
</dbReference>
<dbReference type="GO" id="GO:0016787">
    <property type="term" value="F:hydrolase activity"/>
    <property type="evidence" value="ECO:0007669"/>
    <property type="project" value="UniProtKB-KW"/>
</dbReference>
<dbReference type="GO" id="GO:0070966">
    <property type="term" value="P:nuclear-transcribed mRNA catabolic process, no-go decay"/>
    <property type="evidence" value="ECO:0007669"/>
    <property type="project" value="InterPro"/>
</dbReference>
<evidence type="ECO:0000256" key="8">
    <source>
        <dbReference type="ARBA" id="ARBA00022801"/>
    </source>
</evidence>
<comment type="similarity">
    <text evidence="3 9">Belongs to the eukaryotic release factor 1 family. Pelota subfamily.</text>
</comment>
<comment type="domain">
    <text evidence="9">The N-terminal domain has the RNA-binding Sm fold. It harbors the endoribonuclease activity.</text>
</comment>
<dbReference type="InterPro" id="IPR005140">
    <property type="entry name" value="eRF1_Pelota-like_N"/>
</dbReference>
<evidence type="ECO:0000256" key="5">
    <source>
        <dbReference type="ARBA" id="ARBA00022722"/>
    </source>
</evidence>
<comment type="cofactor">
    <cofactor evidence="1 9">
        <name>a divalent metal cation</name>
        <dbReference type="ChEBI" id="CHEBI:60240"/>
    </cofactor>
</comment>
<keyword evidence="4 9" id="KW-0963">Cytoplasm</keyword>
<dbReference type="GO" id="GO:0070651">
    <property type="term" value="P:nonfunctional rRNA decay"/>
    <property type="evidence" value="ECO:0007669"/>
    <property type="project" value="TreeGrafter"/>
</dbReference>
<organism evidence="11 12">
    <name type="scientific">Zestosphaera tikiterensis</name>
    <dbReference type="NCBI Taxonomy" id="1973259"/>
    <lineage>
        <taxon>Archaea</taxon>
        <taxon>Thermoproteota</taxon>
        <taxon>Thermoprotei</taxon>
        <taxon>Desulfurococcales</taxon>
        <taxon>Desulfurococcaceae</taxon>
        <taxon>Zestosphaera</taxon>
    </lineage>
</organism>
<evidence type="ECO:0000313" key="11">
    <source>
        <dbReference type="EMBL" id="PUA32545.1"/>
    </source>
</evidence>
<keyword evidence="5 9" id="KW-0540">Nuclease</keyword>
<evidence type="ECO:0000256" key="7">
    <source>
        <dbReference type="ARBA" id="ARBA00022759"/>
    </source>
</evidence>
<protein>
    <recommendedName>
        <fullName evidence="9">Protein pelota homolog</fullName>
        <ecNumber evidence="9">3.1.-.-</ecNumber>
    </recommendedName>
</protein>
<dbReference type="InterPro" id="IPR004405">
    <property type="entry name" value="TF_pelota"/>
</dbReference>
<dbReference type="GO" id="GO:0004519">
    <property type="term" value="F:endonuclease activity"/>
    <property type="evidence" value="ECO:0007669"/>
    <property type="project" value="UniProtKB-UniRule"/>
</dbReference>
<keyword evidence="6 9" id="KW-0479">Metal-binding</keyword>
<sequence>MKIVDVDDRRGSVKVRVEDVDDLWVLKNVINEGDVVISRTLRDVKVDGEGKRRLPMTLAVKVKNVYFQPFSNRLRVHGVIVEGPEEYGLRGSYHTLNVDVGNEVEIVKDVWPPSALRRLSESSKRRFKALLVAADFDEASIATLYGQGIKYLIDLSFKGVNDEEPDAINNISEEICEEVLRYVELEKADFVVVGSPAVLREAIAGKLKERSKGRFKIFADSVSVGGRAGIEELVRRDSVKNLLQEYVIIEAESILNEFMKLLITNPSKVAYGLEHVEIAAANNAVSTLLIHEELLTSENSSRVEELLSKVEEKGGRVRIVPAESPIASKLKGFSGVIAVLRYELTID</sequence>
<dbReference type="EC" id="3.1.-.-" evidence="9"/>
<dbReference type="Gene3D" id="2.30.30.870">
    <property type="entry name" value="Pelota, domain A"/>
    <property type="match status" value="1"/>
</dbReference>
<dbReference type="InterPro" id="IPR023521">
    <property type="entry name" value="Pelota_arc"/>
</dbReference>
<evidence type="ECO:0000259" key="10">
    <source>
        <dbReference type="SMART" id="SM01194"/>
    </source>
</evidence>
<reference evidence="11 12" key="1">
    <citation type="journal article" date="2018" name="Syst. Appl. Microbiol.">
        <title>A new symbiotic nanoarchaeote (Candidatus Nanoclepta minutus) and its host (Zestosphaera tikiterensis gen. nov., sp. nov.) from a New Zealand hot spring.</title>
        <authorList>
            <person name="St John E."/>
            <person name="Liu Y."/>
            <person name="Podar M."/>
            <person name="Stott M.B."/>
            <person name="Meneghin J."/>
            <person name="Chen Z."/>
            <person name="Lagutin K."/>
            <person name="Mitchell K."/>
            <person name="Reysenbach A.L."/>
        </authorList>
    </citation>
    <scope>NUCLEOTIDE SEQUENCE [LARGE SCALE GENOMIC DNA]</scope>
    <source>
        <strain evidence="11">NZ3</strain>
    </source>
</reference>
<dbReference type="SUPFAM" id="SSF159065">
    <property type="entry name" value="Dom34/Pelota N-terminal domain-like"/>
    <property type="match status" value="1"/>
</dbReference>
<dbReference type="Pfam" id="PF03465">
    <property type="entry name" value="eRF1_3"/>
    <property type="match status" value="1"/>
</dbReference>
<comment type="subcellular location">
    <subcellularLocation>
        <location evidence="2 9">Cytoplasm</location>
    </subcellularLocation>
</comment>
<dbReference type="GO" id="GO:0070481">
    <property type="term" value="P:nuclear-transcribed mRNA catabolic process, non-stop decay"/>
    <property type="evidence" value="ECO:0007669"/>
    <property type="project" value="InterPro"/>
</dbReference>
<dbReference type="InterPro" id="IPR058547">
    <property type="entry name" value="Pelota_N"/>
</dbReference>
<dbReference type="Gene3D" id="3.30.420.60">
    <property type="entry name" value="eRF1 domain 2"/>
    <property type="match status" value="1"/>
</dbReference>
<evidence type="ECO:0000256" key="1">
    <source>
        <dbReference type="ARBA" id="ARBA00001968"/>
    </source>
</evidence>
<gene>
    <name evidence="9" type="primary">pelA</name>
    <name evidence="11" type="ORF">B7O98_07815</name>
</gene>
<evidence type="ECO:0000256" key="4">
    <source>
        <dbReference type="ARBA" id="ARBA00022490"/>
    </source>
</evidence>
<keyword evidence="7 9" id="KW-0255">Endonuclease</keyword>
<dbReference type="Pfam" id="PF26356">
    <property type="entry name" value="Pelota_N"/>
    <property type="match status" value="1"/>
</dbReference>
<dbReference type="AlphaFoldDB" id="A0A2R7Y4S4"/>
<evidence type="ECO:0000313" key="12">
    <source>
        <dbReference type="Proteomes" id="UP000244093"/>
    </source>
</evidence>
<evidence type="ECO:0000256" key="3">
    <source>
        <dbReference type="ARBA" id="ARBA00009504"/>
    </source>
</evidence>
<dbReference type="GO" id="GO:0005737">
    <property type="term" value="C:cytoplasm"/>
    <property type="evidence" value="ECO:0007669"/>
    <property type="project" value="UniProtKB-SubCell"/>
</dbReference>
<dbReference type="InterPro" id="IPR042226">
    <property type="entry name" value="eFR1_2_sf"/>
</dbReference>
<accession>A0A2R7Y4S4</accession>
<keyword evidence="8 9" id="KW-0378">Hydrolase</keyword>
<evidence type="ECO:0000256" key="9">
    <source>
        <dbReference type="HAMAP-Rule" id="MF_01853"/>
    </source>
</evidence>
<dbReference type="SMART" id="SM01194">
    <property type="entry name" value="eRF1_1"/>
    <property type="match status" value="1"/>
</dbReference>
<comment type="function">
    <text evidence="9">May function in recognizing stalled ribosomes, interact with stem-loop structures in stalled mRNA molecules, and effect endonucleolytic cleavage of the mRNA. May play a role in the release non-functional ribosomes and degradation of damaged mRNAs. Has endoribonuclease activity.</text>
</comment>
<dbReference type="GO" id="GO:0071025">
    <property type="term" value="P:RNA surveillance"/>
    <property type="evidence" value="ECO:0007669"/>
    <property type="project" value="InterPro"/>
</dbReference>
<dbReference type="InterPro" id="IPR005142">
    <property type="entry name" value="eRF1_3"/>
</dbReference>
<dbReference type="Gene3D" id="3.30.1330.30">
    <property type="match status" value="1"/>
</dbReference>
<dbReference type="SUPFAM" id="SSF53137">
    <property type="entry name" value="Translational machinery components"/>
    <property type="match status" value="1"/>
</dbReference>
<feature type="domain" description="eRF1/Pelota-like N-terminal" evidence="10">
    <location>
        <begin position="1"/>
        <end position="124"/>
    </location>
</feature>
<dbReference type="PANTHER" id="PTHR10853">
    <property type="entry name" value="PELOTA"/>
    <property type="match status" value="1"/>
</dbReference>
<proteinExistence type="inferred from homology"/>
<evidence type="ECO:0000256" key="2">
    <source>
        <dbReference type="ARBA" id="ARBA00004496"/>
    </source>
</evidence>
<dbReference type="HAMAP" id="MF_01853">
    <property type="entry name" value="PelO"/>
    <property type="match status" value="1"/>
</dbReference>
<dbReference type="SUPFAM" id="SSF55315">
    <property type="entry name" value="L30e-like"/>
    <property type="match status" value="1"/>
</dbReference>
<name>A0A2R7Y4S4_9CREN</name>
<dbReference type="InterPro" id="IPR029064">
    <property type="entry name" value="Ribosomal_eL30-like_sf"/>
</dbReference>